<dbReference type="AlphaFoldDB" id="A0A560W6M5"/>
<dbReference type="CDD" id="cd00592">
    <property type="entry name" value="HTH_MerR-like"/>
    <property type="match status" value="1"/>
</dbReference>
<gene>
    <name evidence="4" type="ORF">FB557_2655</name>
</gene>
<keyword evidence="1" id="KW-0238">DNA-binding</keyword>
<name>A0A560W6M5_9MICO</name>
<dbReference type="InterPro" id="IPR000551">
    <property type="entry name" value="MerR-type_HTH_dom"/>
</dbReference>
<evidence type="ECO:0000313" key="4">
    <source>
        <dbReference type="EMBL" id="TWD13266.1"/>
    </source>
</evidence>
<organism evidence="4 5">
    <name type="scientific">Marihabitans asiaticum</name>
    <dbReference type="NCBI Taxonomy" id="415218"/>
    <lineage>
        <taxon>Bacteria</taxon>
        <taxon>Bacillati</taxon>
        <taxon>Actinomycetota</taxon>
        <taxon>Actinomycetes</taxon>
        <taxon>Micrococcales</taxon>
        <taxon>Intrasporangiaceae</taxon>
        <taxon>Marihabitans</taxon>
    </lineage>
</organism>
<evidence type="ECO:0000259" key="3">
    <source>
        <dbReference type="PROSITE" id="PS50937"/>
    </source>
</evidence>
<dbReference type="OrthoDB" id="3191171at2"/>
<comment type="caution">
    <text evidence="4">The sequence shown here is derived from an EMBL/GenBank/DDBJ whole genome shotgun (WGS) entry which is preliminary data.</text>
</comment>
<dbReference type="PANTHER" id="PTHR30204">
    <property type="entry name" value="REDOX-CYCLING DRUG-SENSING TRANSCRIPTIONAL ACTIVATOR SOXR"/>
    <property type="match status" value="1"/>
</dbReference>
<dbReference type="PANTHER" id="PTHR30204:SF89">
    <property type="entry name" value="HTH MERR-TYPE DOMAIN-CONTAINING PROTEIN"/>
    <property type="match status" value="1"/>
</dbReference>
<keyword evidence="5" id="KW-1185">Reference proteome</keyword>
<protein>
    <submittedName>
        <fullName evidence="4">MerR-like DNA binding protein</fullName>
    </submittedName>
</protein>
<accession>A0A560W6M5</accession>
<dbReference type="InterPro" id="IPR009061">
    <property type="entry name" value="DNA-bd_dom_put_sf"/>
</dbReference>
<dbReference type="Pfam" id="PF13411">
    <property type="entry name" value="MerR_1"/>
    <property type="match status" value="1"/>
</dbReference>
<dbReference type="SUPFAM" id="SSF46955">
    <property type="entry name" value="Putative DNA-binding domain"/>
    <property type="match status" value="1"/>
</dbReference>
<dbReference type="RefSeq" id="WP_144858082.1">
    <property type="nucleotide sequence ID" value="NZ_BAAAYT010000002.1"/>
</dbReference>
<evidence type="ECO:0000313" key="5">
    <source>
        <dbReference type="Proteomes" id="UP000315628"/>
    </source>
</evidence>
<feature type="region of interest" description="Disordered" evidence="2">
    <location>
        <begin position="93"/>
        <end position="112"/>
    </location>
</feature>
<dbReference type="PROSITE" id="PS50937">
    <property type="entry name" value="HTH_MERR_2"/>
    <property type="match status" value="1"/>
</dbReference>
<evidence type="ECO:0000256" key="1">
    <source>
        <dbReference type="ARBA" id="ARBA00023125"/>
    </source>
</evidence>
<dbReference type="InterPro" id="IPR047057">
    <property type="entry name" value="MerR_fam"/>
</dbReference>
<sequence>MAAQRSVGIGAVLEQLQPDFPDISISKIRYLEAQGLITPGRTPKGSRRFTDEDIERTRFVLTAQRDRFLPLRVIREHLDALDRGLVTAEVDAVPVRPSPPPAGPTGLPETTLAPRPALRLTAAELREAADISAATLRELISFGLVSSEGTHHDQSDLDVAVAAGRLVAHGVEVRHLRPFRSAAEREVALVEHALSGEAEPPEGEGDPTRRLVATCLDLHTALVRRGLGDSGR</sequence>
<dbReference type="GO" id="GO:0003677">
    <property type="term" value="F:DNA binding"/>
    <property type="evidence" value="ECO:0007669"/>
    <property type="project" value="UniProtKB-KW"/>
</dbReference>
<feature type="domain" description="HTH merR-type" evidence="3">
    <location>
        <begin position="22"/>
        <end position="80"/>
    </location>
</feature>
<reference evidence="4 5" key="1">
    <citation type="submission" date="2019-06" db="EMBL/GenBank/DDBJ databases">
        <title>Sequencing the genomes of 1000 actinobacteria strains.</title>
        <authorList>
            <person name="Klenk H.-P."/>
        </authorList>
    </citation>
    <scope>NUCLEOTIDE SEQUENCE [LARGE SCALE GENOMIC DNA]</scope>
    <source>
        <strain evidence="4 5">DSM 18935</strain>
    </source>
</reference>
<dbReference type="Gene3D" id="1.10.1660.10">
    <property type="match status" value="1"/>
</dbReference>
<dbReference type="GO" id="GO:0003700">
    <property type="term" value="F:DNA-binding transcription factor activity"/>
    <property type="evidence" value="ECO:0007669"/>
    <property type="project" value="InterPro"/>
</dbReference>
<dbReference type="SMART" id="SM00422">
    <property type="entry name" value="HTH_MERR"/>
    <property type="match status" value="1"/>
</dbReference>
<evidence type="ECO:0000256" key="2">
    <source>
        <dbReference type="SAM" id="MobiDB-lite"/>
    </source>
</evidence>
<dbReference type="Proteomes" id="UP000315628">
    <property type="component" value="Unassembled WGS sequence"/>
</dbReference>
<proteinExistence type="predicted"/>
<dbReference type="EMBL" id="VIUW01000005">
    <property type="protein sequence ID" value="TWD13266.1"/>
    <property type="molecule type" value="Genomic_DNA"/>
</dbReference>